<keyword evidence="3" id="KW-0285">Flavoprotein</keyword>
<comment type="cofactor">
    <cofactor evidence="1">
        <name>FAD</name>
        <dbReference type="ChEBI" id="CHEBI:57692"/>
    </cofactor>
</comment>
<dbReference type="Gene3D" id="2.40.110.10">
    <property type="entry name" value="Butyryl-CoA Dehydrogenase, subunit A, domain 2"/>
    <property type="match status" value="1"/>
</dbReference>
<accession>A0A7W2FBV2</accession>
<dbReference type="Gene3D" id="1.10.540.10">
    <property type="entry name" value="Acyl-CoA dehydrogenase/oxidase, N-terminal domain"/>
    <property type="match status" value="1"/>
</dbReference>
<dbReference type="Pfam" id="PF02770">
    <property type="entry name" value="Acyl-CoA_dh_M"/>
    <property type="match status" value="1"/>
</dbReference>
<dbReference type="InterPro" id="IPR006091">
    <property type="entry name" value="Acyl-CoA_Oxase/DH_mid-dom"/>
</dbReference>
<feature type="domain" description="Acyl-CoA dehydrogenase/oxidase C-terminal" evidence="5">
    <location>
        <begin position="300"/>
        <end position="470"/>
    </location>
</feature>
<dbReference type="InterPro" id="IPR025878">
    <property type="entry name" value="Acyl-CoA_dh-like_C_dom"/>
</dbReference>
<dbReference type="Gene3D" id="1.20.140.10">
    <property type="entry name" value="Butyryl-CoA Dehydrogenase, subunit A, domain 3"/>
    <property type="match status" value="1"/>
</dbReference>
<evidence type="ECO:0000313" key="9">
    <source>
        <dbReference type="Proteomes" id="UP000573499"/>
    </source>
</evidence>
<dbReference type="InterPro" id="IPR009100">
    <property type="entry name" value="AcylCoA_DH/oxidase_NM_dom_sf"/>
</dbReference>
<dbReference type="GO" id="GO:0050660">
    <property type="term" value="F:flavin adenine dinucleotide binding"/>
    <property type="evidence" value="ECO:0007669"/>
    <property type="project" value="InterPro"/>
</dbReference>
<dbReference type="PANTHER" id="PTHR42803:SF3">
    <property type="entry name" value="ACYL-COA DEHYDROGENASE-RELATED"/>
    <property type="match status" value="1"/>
</dbReference>
<protein>
    <submittedName>
        <fullName evidence="8">Acyl-CoA dehydrogenase</fullName>
    </submittedName>
</protein>
<name>A0A7W2FBV2_9BURK</name>
<keyword evidence="4" id="KW-0274">FAD</keyword>
<dbReference type="AlphaFoldDB" id="A0A7W2FBV2"/>
<organism evidence="8 9">
    <name type="scientific">Rugamonas apoptosis</name>
    <dbReference type="NCBI Taxonomy" id="2758570"/>
    <lineage>
        <taxon>Bacteria</taxon>
        <taxon>Pseudomonadati</taxon>
        <taxon>Pseudomonadota</taxon>
        <taxon>Betaproteobacteria</taxon>
        <taxon>Burkholderiales</taxon>
        <taxon>Oxalobacteraceae</taxon>
        <taxon>Telluria group</taxon>
        <taxon>Rugamonas</taxon>
    </lineage>
</organism>
<dbReference type="Pfam" id="PF00441">
    <property type="entry name" value="Acyl-CoA_dh_1"/>
    <property type="match status" value="1"/>
</dbReference>
<dbReference type="PANTHER" id="PTHR42803">
    <property type="entry name" value="ACYL-COA DEHYDROGENASE"/>
    <property type="match status" value="1"/>
</dbReference>
<evidence type="ECO:0000256" key="4">
    <source>
        <dbReference type="ARBA" id="ARBA00022827"/>
    </source>
</evidence>
<feature type="domain" description="Acyl-CoA oxidase/dehydrogenase middle" evidence="6">
    <location>
        <begin position="163"/>
        <end position="249"/>
    </location>
</feature>
<comment type="caution">
    <text evidence="8">The sequence shown here is derived from an EMBL/GenBank/DDBJ whole genome shotgun (WGS) entry which is preliminary data.</text>
</comment>
<dbReference type="SUPFAM" id="SSF47203">
    <property type="entry name" value="Acyl-CoA dehydrogenase C-terminal domain-like"/>
    <property type="match status" value="1"/>
</dbReference>
<evidence type="ECO:0000256" key="1">
    <source>
        <dbReference type="ARBA" id="ARBA00001974"/>
    </source>
</evidence>
<evidence type="ECO:0000259" key="5">
    <source>
        <dbReference type="Pfam" id="PF00441"/>
    </source>
</evidence>
<dbReference type="InterPro" id="IPR052166">
    <property type="entry name" value="Diverse_Acyl-CoA_DH"/>
</dbReference>
<comment type="similarity">
    <text evidence="2">Belongs to the acyl-CoA dehydrogenase family.</text>
</comment>
<dbReference type="SUPFAM" id="SSF56645">
    <property type="entry name" value="Acyl-CoA dehydrogenase NM domain-like"/>
    <property type="match status" value="1"/>
</dbReference>
<dbReference type="Proteomes" id="UP000573499">
    <property type="component" value="Unassembled WGS sequence"/>
</dbReference>
<evidence type="ECO:0000259" key="7">
    <source>
        <dbReference type="Pfam" id="PF12806"/>
    </source>
</evidence>
<dbReference type="Pfam" id="PF12806">
    <property type="entry name" value="Acyl-CoA_dh_C"/>
    <property type="match status" value="1"/>
</dbReference>
<evidence type="ECO:0000259" key="6">
    <source>
        <dbReference type="Pfam" id="PF02770"/>
    </source>
</evidence>
<dbReference type="GO" id="GO:0016627">
    <property type="term" value="F:oxidoreductase activity, acting on the CH-CH group of donors"/>
    <property type="evidence" value="ECO:0007669"/>
    <property type="project" value="InterPro"/>
</dbReference>
<keyword evidence="9" id="KW-1185">Reference proteome</keyword>
<dbReference type="InterPro" id="IPR046373">
    <property type="entry name" value="Acyl-CoA_Oxase/DH_mid-dom_sf"/>
</dbReference>
<dbReference type="InterPro" id="IPR037069">
    <property type="entry name" value="AcylCoA_DH/ox_N_sf"/>
</dbReference>
<feature type="domain" description="Acetyl-CoA dehydrogenase-like C-terminal" evidence="7">
    <location>
        <begin position="487"/>
        <end position="609"/>
    </location>
</feature>
<evidence type="ECO:0000256" key="3">
    <source>
        <dbReference type="ARBA" id="ARBA00022630"/>
    </source>
</evidence>
<dbReference type="EMBL" id="JACEZU010000008">
    <property type="protein sequence ID" value="MBA5688888.1"/>
    <property type="molecule type" value="Genomic_DNA"/>
</dbReference>
<evidence type="ECO:0000313" key="8">
    <source>
        <dbReference type="EMBL" id="MBA5688888.1"/>
    </source>
</evidence>
<sequence length="614" mass="67141">MAIDYAVIRYTLDFYLNDWLEIGRLCERPRFADHGPETFAGVLDLCERLAAERFEPFNRLADTEEPHFDGAHVSLPAATEQACRAYAESGMLAAAQDADIGGMQLPCTVEMAANSFFSAASIGIRAYSMLTVANANLLMAHGSEQQRRVFAHPQFEGRWYGTMNLSEPQAGSSLSDIATRAEPDGAGYESDPLGPRYRINGRKMWISGGEHAMGENIVHLVLAKIPDAEGRLPAGTKGISLFIVPKFKVDAAGRLTGERNDVALAGLNHKLGYRGTVNTLLNYGEGGGAVGYRIGDAGLGLTYMFHMMNEARIQVGLGAAMLGMAGYLESREYAFQRSQGRPIQPGRSAAKNPTQQPVLIEQHPDVRRMLVAQRAYSEGAMALCLLCSRLVDEERTGMGDAALEAKALLEVLTPIAKSWPSEWCVEANSLAIQVLGGYGYTRDFPVEQHWRDNRLNMIHEGTHGIQAMDLLGRKVVMDNGGPFRLLLQRMRGSVAAASELARMQPLADELGRVLLRLEHATARAWASGSAPEALANATAYLRAFGHVVMGWIWLDVARAAVQAESSGRRSSGFVEGKVAAARYFVLHELPLVEAWLRPVEQCDRLWLDLPVEAV</sequence>
<evidence type="ECO:0000256" key="2">
    <source>
        <dbReference type="ARBA" id="ARBA00009347"/>
    </source>
</evidence>
<dbReference type="InterPro" id="IPR036250">
    <property type="entry name" value="AcylCo_DH-like_C"/>
</dbReference>
<dbReference type="InterPro" id="IPR009075">
    <property type="entry name" value="AcylCo_DH/oxidase_C"/>
</dbReference>
<proteinExistence type="inferred from homology"/>
<dbReference type="RefSeq" id="WP_182154925.1">
    <property type="nucleotide sequence ID" value="NZ_JACEZU010000008.1"/>
</dbReference>
<gene>
    <name evidence="8" type="ORF">H3H39_17745</name>
</gene>
<reference evidence="8 9" key="1">
    <citation type="submission" date="2020-07" db="EMBL/GenBank/DDBJ databases">
        <title>Novel species isolated from subtropical streams in China.</title>
        <authorList>
            <person name="Lu H."/>
        </authorList>
    </citation>
    <scope>NUCLEOTIDE SEQUENCE [LARGE SCALE GENOMIC DNA]</scope>
    <source>
        <strain evidence="8 9">LX47W</strain>
    </source>
</reference>